<feature type="coiled-coil region" evidence="1">
    <location>
        <begin position="10"/>
        <end position="44"/>
    </location>
</feature>
<dbReference type="EMBL" id="AHFK01000030">
    <property type="protein sequence ID" value="EOQ17201.1"/>
    <property type="molecule type" value="Genomic_DNA"/>
</dbReference>
<dbReference type="Gene3D" id="1.20.1270.70">
    <property type="entry name" value="Designed single chain three-helix bundle"/>
    <property type="match status" value="1"/>
</dbReference>
<dbReference type="RefSeq" id="WP_016122130.1">
    <property type="nucleotide sequence ID" value="NZ_KB976825.1"/>
</dbReference>
<comment type="caution">
    <text evidence="2">The sequence shown here is derived from an EMBL/GenBank/DDBJ whole genome shotgun (WGS) entry which is preliminary data.</text>
</comment>
<protein>
    <recommendedName>
        <fullName evidence="4">Chromosome segregation protein SMC</fullName>
    </recommendedName>
</protein>
<dbReference type="Proteomes" id="UP000014028">
    <property type="component" value="Unassembled WGS sequence"/>
</dbReference>
<evidence type="ECO:0000313" key="3">
    <source>
        <dbReference type="Proteomes" id="UP000014028"/>
    </source>
</evidence>
<proteinExistence type="predicted"/>
<gene>
    <name evidence="2" type="ORF">IKC_01939</name>
</gene>
<name>A0A9W5R9X5_BACCE</name>
<reference evidence="2 3" key="1">
    <citation type="submission" date="2012-12" db="EMBL/GenBank/DDBJ databases">
        <title>The Genome Sequence of Bacillus cereus VD184.</title>
        <authorList>
            <consortium name="The Broad Institute Genome Sequencing Platform"/>
            <consortium name="The Broad Institute Genome Sequencing Center for Infectious Disease"/>
            <person name="Feldgarden M."/>
            <person name="Van der Auwera G.A."/>
            <person name="Mahillon J."/>
            <person name="Duprez V."/>
            <person name="Timmery S."/>
            <person name="Mattelet C."/>
            <person name="Dierick K."/>
            <person name="Sun M."/>
            <person name="Yu Z."/>
            <person name="Zhu L."/>
            <person name="Hu X."/>
            <person name="Shank E.B."/>
            <person name="Swiecicka I."/>
            <person name="Hansen B.M."/>
            <person name="Andrup L."/>
            <person name="Walker B."/>
            <person name="Young S.K."/>
            <person name="Zeng Q."/>
            <person name="Gargeya S."/>
            <person name="Fitzgerald M."/>
            <person name="Haas B."/>
            <person name="Abouelleil A."/>
            <person name="Alvarado L."/>
            <person name="Arachchi H.M."/>
            <person name="Berlin A.M."/>
            <person name="Chapman S.B."/>
            <person name="Dewar J."/>
            <person name="Goldberg J."/>
            <person name="Griggs A."/>
            <person name="Gujja S."/>
            <person name="Hansen M."/>
            <person name="Howarth C."/>
            <person name="Imamovic A."/>
            <person name="Larimer J."/>
            <person name="McCowan C."/>
            <person name="Murphy C."/>
            <person name="Neiman D."/>
            <person name="Pearson M."/>
            <person name="Priest M."/>
            <person name="Roberts A."/>
            <person name="Saif S."/>
            <person name="Shea T."/>
            <person name="Sisk P."/>
            <person name="Sykes S."/>
            <person name="Wortman J."/>
            <person name="Nusbaum C."/>
            <person name="Birren B."/>
        </authorList>
    </citation>
    <scope>NUCLEOTIDE SEQUENCE [LARGE SCALE GENOMIC DNA]</scope>
    <source>
        <strain evidence="2 3">VD184</strain>
    </source>
</reference>
<evidence type="ECO:0000256" key="1">
    <source>
        <dbReference type="SAM" id="Coils"/>
    </source>
</evidence>
<dbReference type="AlphaFoldDB" id="A0A9W5R9X5"/>
<accession>A0A9W5R9X5</accession>
<evidence type="ECO:0008006" key="4">
    <source>
        <dbReference type="Google" id="ProtNLM"/>
    </source>
</evidence>
<organism evidence="2 3">
    <name type="scientific">Bacillus cereus VD184</name>
    <dbReference type="NCBI Taxonomy" id="1053242"/>
    <lineage>
        <taxon>Bacteria</taxon>
        <taxon>Bacillati</taxon>
        <taxon>Bacillota</taxon>
        <taxon>Bacilli</taxon>
        <taxon>Bacillales</taxon>
        <taxon>Bacillaceae</taxon>
        <taxon>Bacillus</taxon>
        <taxon>Bacillus cereus group</taxon>
    </lineage>
</organism>
<evidence type="ECO:0000313" key="2">
    <source>
        <dbReference type="EMBL" id="EOQ17201.1"/>
    </source>
</evidence>
<sequence length="89" mass="10035">MATEREFELAKQILNKVTAMEKKVDKLDGRVTSLESKVDDLKNVHTGLQATFEKGFSDVRNKLDAIIELNNNRKSAKEIVESISGKEDK</sequence>
<keyword evidence="1" id="KW-0175">Coiled coil</keyword>